<dbReference type="InterPro" id="IPR024516">
    <property type="entry name" value="Mce_C"/>
</dbReference>
<proteinExistence type="predicted"/>
<name>A0A1X1YV61_9MYCO</name>
<dbReference type="InterPro" id="IPR005693">
    <property type="entry name" value="Mce"/>
</dbReference>
<dbReference type="PANTHER" id="PTHR33371:SF19">
    <property type="entry name" value="MCE-FAMILY PROTEIN MCE4A"/>
    <property type="match status" value="1"/>
</dbReference>
<reference evidence="1 2" key="1">
    <citation type="journal article" date="2019" name="Emerg. Microbes Infect.">
        <title>Comprehensive subspecies identification of 175 nontuberculous mycobacteria species based on 7547 genomic profiles.</title>
        <authorList>
            <person name="Matsumoto Y."/>
            <person name="Kinjo T."/>
            <person name="Motooka D."/>
            <person name="Nabeya D."/>
            <person name="Jung N."/>
            <person name="Uechi K."/>
            <person name="Horii T."/>
            <person name="Iida T."/>
            <person name="Fujita J."/>
            <person name="Nakamura S."/>
        </authorList>
    </citation>
    <scope>NUCLEOTIDE SEQUENCE [LARGE SCALE GENOMIC DNA]</scope>
    <source>
        <strain evidence="1 2">JCM 15657</strain>
    </source>
</reference>
<dbReference type="GO" id="GO:0005576">
    <property type="term" value="C:extracellular region"/>
    <property type="evidence" value="ECO:0007669"/>
    <property type="project" value="TreeGrafter"/>
</dbReference>
<dbReference type="Proteomes" id="UP000466396">
    <property type="component" value="Chromosome"/>
</dbReference>
<sequence>MTGNLGPGPIHRSETTSAAAPIGASPGQHFGARSYGRPLAGLATVAVVVAIFVLAVGLFRGSFTETVPVTVISPRAGLVMNPDAKVKMRGVQVGKVASIESLPNGQAAIHLAMYPSQLGYIPANVLVDITSSTVFGAKFVQLVAPAEPSAQRLHAGQTLQGKHVMVEINTVFQQLTSVLSKLDPAKLNETLGALARAFNGRGAKIGQSLSDLDSLLAKLDPSLPALSYDIAVSPEVFNAYSDAAPNLVKTAANATRISQTIVDEQRNLDALLVSAIGLADIGNDVVGTNRKPLTDVLHLLVPTTDLTNAYNKALTCGLGGVAKQATLPPLLEPGIWLSASLVWGAERYRYPTHLPKVAATGGPQCVGLPNIPFNTSPPFVVADVGANPWEYGNPQLLINSDLLKQLLYGPIAGPPRNSAQIGEPG</sequence>
<dbReference type="AlphaFoldDB" id="A0A1X1YV61"/>
<dbReference type="EMBL" id="AP022581">
    <property type="protein sequence ID" value="BBX95023.1"/>
    <property type="molecule type" value="Genomic_DNA"/>
</dbReference>
<dbReference type="InterPro" id="IPR052336">
    <property type="entry name" value="MlaD_Phospholipid_Transporter"/>
</dbReference>
<dbReference type="PANTHER" id="PTHR33371">
    <property type="entry name" value="INTERMEMBRANE PHOSPHOLIPID TRANSPORT SYSTEM BINDING PROTEIN MLAD-RELATED"/>
    <property type="match status" value="1"/>
</dbReference>
<dbReference type="KEGG" id="mlj:MLAC_03170"/>
<dbReference type="STRING" id="169765.AWC15_12375"/>
<dbReference type="Pfam" id="PF11887">
    <property type="entry name" value="Mce4_CUP1"/>
    <property type="match status" value="1"/>
</dbReference>
<protein>
    <submittedName>
        <fullName evidence="1">Virulence factor</fullName>
    </submittedName>
</protein>
<dbReference type="Pfam" id="PF02470">
    <property type="entry name" value="MlaD"/>
    <property type="match status" value="1"/>
</dbReference>
<dbReference type="InterPro" id="IPR003399">
    <property type="entry name" value="Mce/MlaD"/>
</dbReference>
<keyword evidence="2" id="KW-1185">Reference proteome</keyword>
<accession>A0A1X1YV61</accession>
<gene>
    <name evidence="1" type="ORF">MLAC_03170</name>
</gene>
<organism evidence="1 2">
    <name type="scientific">Mycobacterium lacus</name>
    <dbReference type="NCBI Taxonomy" id="169765"/>
    <lineage>
        <taxon>Bacteria</taxon>
        <taxon>Bacillati</taxon>
        <taxon>Actinomycetota</taxon>
        <taxon>Actinomycetes</taxon>
        <taxon>Mycobacteriales</taxon>
        <taxon>Mycobacteriaceae</taxon>
        <taxon>Mycobacterium</taxon>
    </lineage>
</organism>
<evidence type="ECO:0000313" key="2">
    <source>
        <dbReference type="Proteomes" id="UP000466396"/>
    </source>
</evidence>
<dbReference type="NCBIfam" id="TIGR00996">
    <property type="entry name" value="Mtu_fam_mce"/>
    <property type="match status" value="1"/>
</dbReference>
<dbReference type="GO" id="GO:0051701">
    <property type="term" value="P:biological process involved in interaction with host"/>
    <property type="evidence" value="ECO:0007669"/>
    <property type="project" value="TreeGrafter"/>
</dbReference>
<evidence type="ECO:0000313" key="1">
    <source>
        <dbReference type="EMBL" id="BBX95023.1"/>
    </source>
</evidence>